<evidence type="ECO:0000259" key="4">
    <source>
        <dbReference type="Pfam" id="PF07833"/>
    </source>
</evidence>
<name>A0ABT9C942_9BACL</name>
<feature type="domain" description="Copper amine oxidase-like N-terminal" evidence="4">
    <location>
        <begin position="35"/>
        <end position="141"/>
    </location>
</feature>
<gene>
    <name evidence="5" type="ORF">Q5741_01990</name>
</gene>
<evidence type="ECO:0000313" key="5">
    <source>
        <dbReference type="EMBL" id="MDO7905184.1"/>
    </source>
</evidence>
<feature type="domain" description="Glycosyl hydrolase-like 10" evidence="3">
    <location>
        <begin position="176"/>
        <end position="493"/>
    </location>
</feature>
<dbReference type="InterPro" id="IPR012854">
    <property type="entry name" value="Cu_amine_oxidase-like_N"/>
</dbReference>
<dbReference type="Proteomes" id="UP001240171">
    <property type="component" value="Unassembled WGS sequence"/>
</dbReference>
<proteinExistence type="predicted"/>
<evidence type="ECO:0000256" key="1">
    <source>
        <dbReference type="ARBA" id="ARBA00022729"/>
    </source>
</evidence>
<dbReference type="InterPro" id="IPR036582">
    <property type="entry name" value="Mao_N_sf"/>
</dbReference>
<organism evidence="5 6">
    <name type="scientific">Paenibacillus lacisoli</name>
    <dbReference type="NCBI Taxonomy" id="3064525"/>
    <lineage>
        <taxon>Bacteria</taxon>
        <taxon>Bacillati</taxon>
        <taxon>Bacillota</taxon>
        <taxon>Bacilli</taxon>
        <taxon>Bacillales</taxon>
        <taxon>Paenibacillaceae</taxon>
        <taxon>Paenibacillus</taxon>
    </lineage>
</organism>
<dbReference type="InterPro" id="IPR017853">
    <property type="entry name" value="GH"/>
</dbReference>
<keyword evidence="1 2" id="KW-0732">Signal</keyword>
<dbReference type="InterPro" id="IPR052177">
    <property type="entry name" value="Divisome_Glycosyl_Hydrolase"/>
</dbReference>
<protein>
    <submittedName>
        <fullName evidence="5">Family 10 glycosylhydrolase</fullName>
    </submittedName>
</protein>
<dbReference type="PANTHER" id="PTHR43405">
    <property type="entry name" value="GLYCOSYL HYDROLASE DIGH"/>
    <property type="match status" value="1"/>
</dbReference>
<evidence type="ECO:0000259" key="3">
    <source>
        <dbReference type="Pfam" id="PF02638"/>
    </source>
</evidence>
<reference evidence="5 6" key="1">
    <citation type="submission" date="2023-07" db="EMBL/GenBank/DDBJ databases">
        <title>Paenibacillus sp. JX-17 nov. isolated from soil.</title>
        <authorList>
            <person name="Wan Y."/>
            <person name="Liu B."/>
        </authorList>
    </citation>
    <scope>NUCLEOTIDE SEQUENCE [LARGE SCALE GENOMIC DNA]</scope>
    <source>
        <strain evidence="5 6">JX-17</strain>
    </source>
</reference>
<dbReference type="RefSeq" id="WP_305022363.1">
    <property type="nucleotide sequence ID" value="NZ_JAUQTB010000001.1"/>
</dbReference>
<dbReference type="Gene3D" id="3.30.457.10">
    <property type="entry name" value="Copper amine oxidase-like, N-terminal domain"/>
    <property type="match status" value="1"/>
</dbReference>
<comment type="caution">
    <text evidence="5">The sequence shown here is derived from an EMBL/GenBank/DDBJ whole genome shotgun (WGS) entry which is preliminary data.</text>
</comment>
<dbReference type="SUPFAM" id="SSF51445">
    <property type="entry name" value="(Trans)glycosidases"/>
    <property type="match status" value="1"/>
</dbReference>
<accession>A0ABT9C942</accession>
<sequence length="545" mass="59599">MKGNKWWMMVLMLLLLVTSAVPQASAAAKQISIYLDGTRLASDTAPYILAKSNVTMVPLRVISEGLGASAYWDQKSRTVNISGQQTDLTLTYGSKIAMANGKSVALDTAVDLKNGRVMVPIRFVSEQMGLQVLWNQSTYRIDLNSMSAGTPEVPGTTTPVPNLPANPGTVDSSTGVRGAWISTINGDWPSSGSTGKPAAQQQDYINTLDKLKAMGINAVYVQVRANSDTIYPSAYAPWGKFLTGTQGKDPGYDPLAFMIQETHKRGMQFHAWFNPFRASTTTSTAALASSHVAKAHPEWIVNAGNQLYINPGIPAARQYIIDSIMEVVKGYDIDGVHMDDYFYPSNAAFADSAAYAAYNTGRFSTLADWRRDNINQFVQQLGQAVHQVKPAVQYGISPFAVWRNKSVDPTGSDTKAGITTYDSMYADVRTWVKQGWIDYVMPQVYWSIGYAPADYAKVVAWWVQEVKGTKVQLYIGHAAYKVGAANEAANGWSKPTELISQLSLNGKYPEIGGDVFFSAQHLIKNPLGVSELIRLYYAYGLGFSS</sequence>
<dbReference type="InterPro" id="IPR003790">
    <property type="entry name" value="GHL10"/>
</dbReference>
<dbReference type="Pfam" id="PF02638">
    <property type="entry name" value="GHL10"/>
    <property type="match status" value="1"/>
</dbReference>
<evidence type="ECO:0000313" key="6">
    <source>
        <dbReference type="Proteomes" id="UP001240171"/>
    </source>
</evidence>
<feature type="signal peptide" evidence="2">
    <location>
        <begin position="1"/>
        <end position="26"/>
    </location>
</feature>
<dbReference type="EMBL" id="JAUQTB010000001">
    <property type="protein sequence ID" value="MDO7905184.1"/>
    <property type="molecule type" value="Genomic_DNA"/>
</dbReference>
<feature type="chain" id="PRO_5047138933" evidence="2">
    <location>
        <begin position="27"/>
        <end position="545"/>
    </location>
</feature>
<dbReference type="PANTHER" id="PTHR43405:SF1">
    <property type="entry name" value="GLYCOSYL HYDROLASE DIGH"/>
    <property type="match status" value="1"/>
</dbReference>
<dbReference type="SUPFAM" id="SSF55383">
    <property type="entry name" value="Copper amine oxidase, domain N"/>
    <property type="match status" value="1"/>
</dbReference>
<dbReference type="Gene3D" id="3.20.20.80">
    <property type="entry name" value="Glycosidases"/>
    <property type="match status" value="1"/>
</dbReference>
<keyword evidence="6" id="KW-1185">Reference proteome</keyword>
<dbReference type="Pfam" id="PF07833">
    <property type="entry name" value="Cu_amine_oxidN1"/>
    <property type="match status" value="1"/>
</dbReference>
<evidence type="ECO:0000256" key="2">
    <source>
        <dbReference type="SAM" id="SignalP"/>
    </source>
</evidence>